<evidence type="ECO:0000313" key="1">
    <source>
        <dbReference type="Proteomes" id="UP000790787"/>
    </source>
</evidence>
<reference evidence="2" key="2">
    <citation type="submission" date="2025-08" db="UniProtKB">
        <authorList>
            <consortium name="RefSeq"/>
        </authorList>
    </citation>
    <scope>IDENTIFICATION</scope>
    <source>
        <tissue evidence="2">Leaf</tissue>
    </source>
</reference>
<protein>
    <submittedName>
        <fullName evidence="2">Uncharacterized protein LOC142170717</fullName>
    </submittedName>
</protein>
<sequence>MNTNKIEPFTVLNEIPLKLHMWWNDLGKGSRETMVKVLGGLVGLLNVKPRLDIIEALIPFWDPTRNVFRFSDFELTPTLEEVAGYAGLNGNLRSRYLLALRPVSPHRFLDLLSISRDIQDENLSEGYCMLQFLYHRYGNPRGFEEPNTGVTHVGNKDKWEARRGLAFMVAFLGIVVCPQKDGNIEIGLVGMIDVAIKKANSTVVPPILSEIYRALTICREGGKFSQGCNLLLQLWMQEHLCHRVGYMNYGLTGLSCIEEFGRRVAGIEFPKGTKAWITHLRSLTADKIEWTFGWLPITEALYTSAKVCYILLMGIRSIQPYAPFRVLRQLGRFQTVPNDEDLSKYAMELGPKVAFPEGKIRHIWNECRFLEPKTMVRDLAKGEVDPKYIAWFDKRFQIPERPTKRPHVQQFTDGAQVQWD</sequence>
<keyword evidence="1" id="KW-1185">Reference proteome</keyword>
<evidence type="ECO:0000313" key="2">
    <source>
        <dbReference type="RefSeq" id="XP_075089082.1"/>
    </source>
</evidence>
<accession>A0AC58SVT5</accession>
<proteinExistence type="predicted"/>
<dbReference type="RefSeq" id="XP_075089082.1">
    <property type="nucleotide sequence ID" value="XM_075232981.1"/>
</dbReference>
<reference evidence="1" key="1">
    <citation type="journal article" date="2014" name="Nat. Commun.">
        <title>The tobacco genome sequence and its comparison with those of tomato and potato.</title>
        <authorList>
            <person name="Sierro N."/>
            <person name="Battey J.N."/>
            <person name="Ouadi S."/>
            <person name="Bakaher N."/>
            <person name="Bovet L."/>
            <person name="Willig A."/>
            <person name="Goepfert S."/>
            <person name="Peitsch M.C."/>
            <person name="Ivanov N.V."/>
        </authorList>
    </citation>
    <scope>NUCLEOTIDE SEQUENCE [LARGE SCALE GENOMIC DNA]</scope>
</reference>
<organism evidence="1 2">
    <name type="scientific">Nicotiana tabacum</name>
    <name type="common">Common tobacco</name>
    <dbReference type="NCBI Taxonomy" id="4097"/>
    <lineage>
        <taxon>Eukaryota</taxon>
        <taxon>Viridiplantae</taxon>
        <taxon>Streptophyta</taxon>
        <taxon>Embryophyta</taxon>
        <taxon>Tracheophyta</taxon>
        <taxon>Spermatophyta</taxon>
        <taxon>Magnoliopsida</taxon>
        <taxon>eudicotyledons</taxon>
        <taxon>Gunneridae</taxon>
        <taxon>Pentapetalae</taxon>
        <taxon>asterids</taxon>
        <taxon>lamiids</taxon>
        <taxon>Solanales</taxon>
        <taxon>Solanaceae</taxon>
        <taxon>Nicotianoideae</taxon>
        <taxon>Nicotianeae</taxon>
        <taxon>Nicotiana</taxon>
    </lineage>
</organism>
<gene>
    <name evidence="2" type="primary">LOC142170717</name>
</gene>
<name>A0AC58SVT5_TOBAC</name>
<dbReference type="Proteomes" id="UP000790787">
    <property type="component" value="Chromosome 16"/>
</dbReference>